<evidence type="ECO:0000259" key="1">
    <source>
        <dbReference type="Pfam" id="PF00534"/>
    </source>
</evidence>
<keyword evidence="3" id="KW-1185">Reference proteome</keyword>
<protein>
    <submittedName>
        <fullName evidence="2">Glycosyltransferase, RfaG family</fullName>
    </submittedName>
</protein>
<accession>A0A1Q6DVG5</accession>
<evidence type="ECO:0000313" key="2">
    <source>
        <dbReference type="EMBL" id="OKY78355.1"/>
    </source>
</evidence>
<dbReference type="InterPro" id="IPR050194">
    <property type="entry name" value="Glycosyltransferase_grp1"/>
</dbReference>
<dbReference type="AlphaFoldDB" id="A0A1Q6DVG5"/>
<evidence type="ECO:0000313" key="3">
    <source>
        <dbReference type="Proteomes" id="UP000185744"/>
    </source>
</evidence>
<dbReference type="PANTHER" id="PTHR45947:SF3">
    <property type="entry name" value="SULFOQUINOVOSYL TRANSFERASE SQD2"/>
    <property type="match status" value="1"/>
</dbReference>
<proteinExistence type="predicted"/>
<organism evidence="2 3">
    <name type="scientific">Methanohalarchaeum thermophilum</name>
    <dbReference type="NCBI Taxonomy" id="1903181"/>
    <lineage>
        <taxon>Archaea</taxon>
        <taxon>Methanobacteriati</taxon>
        <taxon>Methanobacteriota</taxon>
        <taxon>Methanonatronarchaeia</taxon>
        <taxon>Methanonatronarchaeales</taxon>
        <taxon>Methanonatronarchaeaceae</taxon>
        <taxon>Candidatus Methanohalarchaeum</taxon>
    </lineage>
</organism>
<dbReference type="GO" id="GO:0016757">
    <property type="term" value="F:glycosyltransferase activity"/>
    <property type="evidence" value="ECO:0007669"/>
    <property type="project" value="InterPro"/>
</dbReference>
<reference evidence="2" key="1">
    <citation type="submission" date="2016-12" db="EMBL/GenBank/DDBJ databases">
        <title>Discovery of methanogenic haloarchaea.</title>
        <authorList>
            <person name="Sorokin D.Y."/>
            <person name="Makarova K.S."/>
            <person name="Abbas B."/>
            <person name="Ferrer M."/>
            <person name="Golyshin P.N."/>
        </authorList>
    </citation>
    <scope>NUCLEOTIDE SEQUENCE [LARGE SCALE GENOMIC DNA]</scope>
    <source>
        <strain evidence="2">HMET1</strain>
    </source>
</reference>
<dbReference type="PANTHER" id="PTHR45947">
    <property type="entry name" value="SULFOQUINOVOSYL TRANSFERASE SQD2"/>
    <property type="match status" value="1"/>
</dbReference>
<feature type="domain" description="Glycosyl transferase family 1" evidence="1">
    <location>
        <begin position="169"/>
        <end position="326"/>
    </location>
</feature>
<dbReference type="CDD" id="cd03801">
    <property type="entry name" value="GT4_PimA-like"/>
    <property type="match status" value="1"/>
</dbReference>
<gene>
    <name evidence="2" type="ORF">BTN85_0845</name>
</gene>
<name>A0A1Q6DVG5_METT1</name>
<dbReference type="SUPFAM" id="SSF53756">
    <property type="entry name" value="UDP-Glycosyltransferase/glycogen phosphorylase"/>
    <property type="match status" value="1"/>
</dbReference>
<dbReference type="Gene3D" id="3.40.50.2000">
    <property type="entry name" value="Glycogen Phosphorylase B"/>
    <property type="match status" value="2"/>
</dbReference>
<sequence length="349" mass="40863">MIKIGLIVYGNLNQKSGGYLYDRRLIDYLRKKDTEIQIFPIRKPKNLFENKKTSSRLLKSILDKKIDLLLQDELTHASLTNLNNRLREKEVKLVSIVHHLGYLSDRCKFRKKLHKQIEKNYIKTVDNYIFNSKSTKKTVQNIKKDIKKDVIAYPGKDNFNYETKYHMTREKIKLLFVGNILPHKCLDILIKSLGLLDIPIELNIVGKKLDKKYMELLIKKTQKLGINNKVDFLGYLNKKELKEQYIDNDILILPSKFEGYGLVVVEAMGFGNPVIATNRGGPTELIEDKENGYLVEPNNPKKISNYISKFYEDKEKIKNFGKTSKEKFKRLTTWNKSLSNIWDFLRNLK</sequence>
<dbReference type="STRING" id="1903181.BTN85_0845"/>
<comment type="caution">
    <text evidence="2">The sequence shown here is derived from an EMBL/GenBank/DDBJ whole genome shotgun (WGS) entry which is preliminary data.</text>
</comment>
<dbReference type="InParanoid" id="A0A1Q6DVG5"/>
<dbReference type="Pfam" id="PF00534">
    <property type="entry name" value="Glycos_transf_1"/>
    <property type="match status" value="1"/>
</dbReference>
<dbReference type="Proteomes" id="UP000185744">
    <property type="component" value="Unassembled WGS sequence"/>
</dbReference>
<dbReference type="InterPro" id="IPR001296">
    <property type="entry name" value="Glyco_trans_1"/>
</dbReference>
<dbReference type="EMBL" id="MSDW01000001">
    <property type="protein sequence ID" value="OKY78355.1"/>
    <property type="molecule type" value="Genomic_DNA"/>
</dbReference>